<gene>
    <name evidence="2" type="ORF">Tco_0623872</name>
</gene>
<protein>
    <submittedName>
        <fullName evidence="2">Protein kinase-like domain, concanavalin A-like lectin/glucanase domain protein</fullName>
    </submittedName>
</protein>
<dbReference type="EMBL" id="BQNB010008520">
    <property type="protein sequence ID" value="GJS50510.1"/>
    <property type="molecule type" value="Genomic_DNA"/>
</dbReference>
<proteinExistence type="predicted"/>
<dbReference type="InterPro" id="IPR013103">
    <property type="entry name" value="RVT_2"/>
</dbReference>
<feature type="domain" description="Reverse transcriptase Ty1/copia-type" evidence="1">
    <location>
        <begin position="580"/>
        <end position="635"/>
    </location>
</feature>
<name>A0ABQ4WCB9_9ASTR</name>
<feature type="domain" description="Reverse transcriptase Ty1/copia-type" evidence="1">
    <location>
        <begin position="637"/>
        <end position="710"/>
    </location>
</feature>
<evidence type="ECO:0000259" key="1">
    <source>
        <dbReference type="Pfam" id="PF07727"/>
    </source>
</evidence>
<reference evidence="2" key="2">
    <citation type="submission" date="2022-01" db="EMBL/GenBank/DDBJ databases">
        <authorList>
            <person name="Yamashiro T."/>
            <person name="Shiraishi A."/>
            <person name="Satake H."/>
            <person name="Nakayama K."/>
        </authorList>
    </citation>
    <scope>NUCLEOTIDE SEQUENCE</scope>
</reference>
<comment type="caution">
    <text evidence="2">The sequence shown here is derived from an EMBL/GenBank/DDBJ whole genome shotgun (WGS) entry which is preliminary data.</text>
</comment>
<dbReference type="Pfam" id="PF07727">
    <property type="entry name" value="RVT_2"/>
    <property type="match status" value="2"/>
</dbReference>
<dbReference type="PANTHER" id="PTHR11439:SF508">
    <property type="entry name" value="RNA-DIRECTED DNA POLYMERASE"/>
    <property type="match status" value="1"/>
</dbReference>
<organism evidence="2 3">
    <name type="scientific">Tanacetum coccineum</name>
    <dbReference type="NCBI Taxonomy" id="301880"/>
    <lineage>
        <taxon>Eukaryota</taxon>
        <taxon>Viridiplantae</taxon>
        <taxon>Streptophyta</taxon>
        <taxon>Embryophyta</taxon>
        <taxon>Tracheophyta</taxon>
        <taxon>Spermatophyta</taxon>
        <taxon>Magnoliopsida</taxon>
        <taxon>eudicotyledons</taxon>
        <taxon>Gunneridae</taxon>
        <taxon>Pentapetalae</taxon>
        <taxon>asterids</taxon>
        <taxon>campanulids</taxon>
        <taxon>Asterales</taxon>
        <taxon>Asteraceae</taxon>
        <taxon>Asteroideae</taxon>
        <taxon>Anthemideae</taxon>
        <taxon>Anthemidinae</taxon>
        <taxon>Tanacetum</taxon>
    </lineage>
</organism>
<sequence length="803" mass="92522">MYAMSLHYKNIIQAETIRKMLNLGRTDEFINIFSTPVQEQGEPSSRHVDTSNMHTFYRHHLSAQRWTKDHPLEQVIGNPSESVRTRHQLETDGEMKELHQFDLTRCMGIGYAQKEGIDFEESFAPVARLEAVRFVHLRMLQHIILQCTQLDVKTTFRDGTLKEEVLPSKKAVYGLTSTRALRKPDEKLITAGKSDLSVLKDSINMSLCIRWDHGFELTAFSVSDHALSDYTTALSMSPLAEGSMVFIGQDATVLCNGTISCIPSAFAYQATSSVRITSYKGTDTRKLRVVISSTPNSEFLDPKKKLEIESWLEDSKIVDPLVSSDDVEYFDTFPALGELGYHEWLLKYPKPSWVKAKIRTENLNNIKISCMIGHFLKREAYINLESPINVMSKQHYKWIMSKGIESRQKPSNPEDTTSIIDHQLRVVVFGKPFVREIGLVYDQEEGTVVFKKDNEKITFKMPHKMEKFNHIDFKDVDTNSIPPLVLDNNDNHGKTYYSDSLILGPEYREDESIRKETRHLTKLEREAWKSKGEVTSLYGYAWWWMEMARSLRLALVDHHMSRKSHLLEDKQIPSIGVFDEDRKAIGSKWIYKIKYRPSGEIDRYKARLVAQGFVQKEGTDNEETFSPVVKMVTVRYDIIITDNNIFEIEKFKVYLKSKFMIKDLGKLKYFLSIEVIDTDKGICLNQRKYVLDLLSEYGMLVHKPAKTPLMSKLIISNEASDIDHTLDNITDYQKLMGKLIYLTNTRPDIFYVVHCLSHFMHSPLQSHLKTAFKILRYLKGCPGLGIHFVKDFGMSLKAFSDAD</sequence>
<accession>A0ABQ4WCB9</accession>
<evidence type="ECO:0000313" key="3">
    <source>
        <dbReference type="Proteomes" id="UP001151760"/>
    </source>
</evidence>
<evidence type="ECO:0000313" key="2">
    <source>
        <dbReference type="EMBL" id="GJS50510.1"/>
    </source>
</evidence>
<keyword evidence="3" id="KW-1185">Reference proteome</keyword>
<dbReference type="PANTHER" id="PTHR11439">
    <property type="entry name" value="GAG-POL-RELATED RETROTRANSPOSON"/>
    <property type="match status" value="1"/>
</dbReference>
<reference evidence="2" key="1">
    <citation type="journal article" date="2022" name="Int. J. Mol. Sci.">
        <title>Draft Genome of Tanacetum Coccineum: Genomic Comparison of Closely Related Tanacetum-Family Plants.</title>
        <authorList>
            <person name="Yamashiro T."/>
            <person name="Shiraishi A."/>
            <person name="Nakayama K."/>
            <person name="Satake H."/>
        </authorList>
    </citation>
    <scope>NUCLEOTIDE SEQUENCE</scope>
</reference>
<dbReference type="Proteomes" id="UP001151760">
    <property type="component" value="Unassembled WGS sequence"/>
</dbReference>